<proteinExistence type="predicted"/>
<gene>
    <name evidence="3" type="ORF">DF3PB_3450005</name>
</gene>
<feature type="region of interest" description="Disordered" evidence="2">
    <location>
        <begin position="109"/>
        <end position="141"/>
    </location>
</feature>
<dbReference type="EMBL" id="UIDG01000274">
    <property type="protein sequence ID" value="SUS06905.1"/>
    <property type="molecule type" value="Genomic_DNA"/>
</dbReference>
<evidence type="ECO:0000313" key="3">
    <source>
        <dbReference type="EMBL" id="SUS06905.1"/>
    </source>
</evidence>
<evidence type="ECO:0008006" key="4">
    <source>
        <dbReference type="Google" id="ProtNLM"/>
    </source>
</evidence>
<reference evidence="3" key="1">
    <citation type="submission" date="2018-07" db="EMBL/GenBank/DDBJ databases">
        <authorList>
            <person name="Quirk P.G."/>
            <person name="Krulwich T.A."/>
        </authorList>
    </citation>
    <scope>NUCLEOTIDE SEQUENCE</scope>
</reference>
<feature type="compositionally biased region" description="Basic and acidic residues" evidence="2">
    <location>
        <begin position="109"/>
        <end position="132"/>
    </location>
</feature>
<keyword evidence="1" id="KW-0175">Coiled coil</keyword>
<evidence type="ECO:0000256" key="2">
    <source>
        <dbReference type="SAM" id="MobiDB-lite"/>
    </source>
</evidence>
<feature type="coiled-coil region" evidence="1">
    <location>
        <begin position="16"/>
        <end position="93"/>
    </location>
</feature>
<organism evidence="3">
    <name type="scientific">metagenome</name>
    <dbReference type="NCBI Taxonomy" id="256318"/>
    <lineage>
        <taxon>unclassified sequences</taxon>
        <taxon>metagenomes</taxon>
    </lineage>
</organism>
<accession>A0A380TEM5</accession>
<sequence>MKTPFAALGRLHDWQVREHQRLLSKLRQQQQALQAALEALAEEVAAEQRFAAEQPFEASVSLHAYKRAAAAKRANLEKRLAELKAADEQQQDVLRAAYGELKRAELLDERAKADAARKREDEAAKERDDLSTARRSSSGAA</sequence>
<name>A0A380TEM5_9ZZZZ</name>
<evidence type="ECO:0000256" key="1">
    <source>
        <dbReference type="SAM" id="Coils"/>
    </source>
</evidence>
<dbReference type="AlphaFoldDB" id="A0A380TEM5"/>
<protein>
    <recommendedName>
        <fullName evidence="4">Flagellar FliJ protein</fullName>
    </recommendedName>
</protein>